<dbReference type="OrthoDB" id="9803155at2"/>
<feature type="site" description="Transition state stabilizer" evidence="9">
    <location>
        <position position="7"/>
    </location>
</feature>
<dbReference type="PANTHER" id="PTHR23342:SF0">
    <property type="entry name" value="N-ACETYLGLUTAMATE SYNTHASE, MITOCHONDRIAL"/>
    <property type="match status" value="1"/>
</dbReference>
<dbReference type="InterPro" id="IPR037528">
    <property type="entry name" value="ArgB"/>
</dbReference>
<dbReference type="InterPro" id="IPR001048">
    <property type="entry name" value="Asp/Glu/Uridylate_kinase"/>
</dbReference>
<dbReference type="RefSeq" id="WP_121522540.1">
    <property type="nucleotide sequence ID" value="NZ_RCHR01000003.1"/>
</dbReference>
<dbReference type="PANTHER" id="PTHR23342">
    <property type="entry name" value="N-ACETYLGLUTAMATE SYNTHASE"/>
    <property type="match status" value="1"/>
</dbReference>
<evidence type="ECO:0000256" key="3">
    <source>
        <dbReference type="ARBA" id="ARBA00022605"/>
    </source>
</evidence>
<dbReference type="InterPro" id="IPR036393">
    <property type="entry name" value="AceGlu_kinase-like_sf"/>
</dbReference>
<dbReference type="SUPFAM" id="SSF53633">
    <property type="entry name" value="Carbamate kinase-like"/>
    <property type="match status" value="1"/>
</dbReference>
<comment type="function">
    <text evidence="9">Catalyzes the ATP-dependent phosphorylation of N-acetyl-L-glutamate.</text>
</comment>
<comment type="caution">
    <text evidence="11">The sequence shown here is derived from an EMBL/GenBank/DDBJ whole genome shotgun (WGS) entry which is preliminary data.</text>
</comment>
<dbReference type="GO" id="GO:0005737">
    <property type="term" value="C:cytoplasm"/>
    <property type="evidence" value="ECO:0007669"/>
    <property type="project" value="UniProtKB-SubCell"/>
</dbReference>
<dbReference type="AlphaFoldDB" id="A0A498DA96"/>
<comment type="subcellular location">
    <subcellularLocation>
        <location evidence="9">Cytoplasm</location>
    </subcellularLocation>
</comment>
<keyword evidence="7 9" id="KW-0067">ATP-binding</keyword>
<feature type="binding site" evidence="9">
    <location>
        <position position="63"/>
    </location>
    <ligand>
        <name>substrate</name>
    </ligand>
</feature>
<comment type="similarity">
    <text evidence="9">Belongs to the acetylglutamate kinase family. ArgB subfamily.</text>
</comment>
<feature type="binding site" evidence="9">
    <location>
        <position position="157"/>
    </location>
    <ligand>
        <name>substrate</name>
    </ligand>
</feature>
<name>A0A498DA96_9BACI</name>
<evidence type="ECO:0000259" key="10">
    <source>
        <dbReference type="Pfam" id="PF00696"/>
    </source>
</evidence>
<evidence type="ECO:0000256" key="7">
    <source>
        <dbReference type="ARBA" id="ARBA00022840"/>
    </source>
</evidence>
<dbReference type="InterPro" id="IPR004662">
    <property type="entry name" value="AcgluKinase_fam"/>
</dbReference>
<evidence type="ECO:0000256" key="2">
    <source>
        <dbReference type="ARBA" id="ARBA00022571"/>
    </source>
</evidence>
<feature type="site" description="Transition state stabilizer" evidence="9">
    <location>
        <position position="219"/>
    </location>
</feature>
<organism evidence="11 12">
    <name type="scientific">Oceanobacillus piezotolerans</name>
    <dbReference type="NCBI Taxonomy" id="2448030"/>
    <lineage>
        <taxon>Bacteria</taxon>
        <taxon>Bacillati</taxon>
        <taxon>Bacillota</taxon>
        <taxon>Bacilli</taxon>
        <taxon>Bacillales</taxon>
        <taxon>Bacillaceae</taxon>
        <taxon>Oceanobacillus</taxon>
    </lineage>
</organism>
<keyword evidence="6 9" id="KW-0418">Kinase</keyword>
<evidence type="ECO:0000256" key="1">
    <source>
        <dbReference type="ARBA" id="ARBA00004828"/>
    </source>
</evidence>
<dbReference type="Gene3D" id="3.40.1160.10">
    <property type="entry name" value="Acetylglutamate kinase-like"/>
    <property type="match status" value="1"/>
</dbReference>
<dbReference type="GO" id="GO:0042450">
    <property type="term" value="P:L-arginine biosynthetic process via ornithine"/>
    <property type="evidence" value="ECO:0007669"/>
    <property type="project" value="UniProtKB-UniRule"/>
</dbReference>
<comment type="pathway">
    <text evidence="1 9">Amino-acid biosynthesis; L-arginine biosynthesis; N(2)-acetyl-L-ornithine from L-glutamate: step 2/4.</text>
</comment>
<keyword evidence="12" id="KW-1185">Reference proteome</keyword>
<proteinExistence type="inferred from homology"/>
<dbReference type="Proteomes" id="UP000270219">
    <property type="component" value="Unassembled WGS sequence"/>
</dbReference>
<evidence type="ECO:0000256" key="9">
    <source>
        <dbReference type="HAMAP-Rule" id="MF_00082"/>
    </source>
</evidence>
<dbReference type="GO" id="GO:0003991">
    <property type="term" value="F:acetylglutamate kinase activity"/>
    <property type="evidence" value="ECO:0007669"/>
    <property type="project" value="UniProtKB-UniRule"/>
</dbReference>
<keyword evidence="9" id="KW-0963">Cytoplasm</keyword>
<dbReference type="NCBIfam" id="TIGR00761">
    <property type="entry name" value="argB"/>
    <property type="match status" value="1"/>
</dbReference>
<evidence type="ECO:0000313" key="11">
    <source>
        <dbReference type="EMBL" id="RLL44950.1"/>
    </source>
</evidence>
<sequence>MDKVIFKIGGSILDELPADFYQTIVFLKKSKQCDPVIVHGGGPAINKELSKSQVKSVFHDGLRVTTKEVLRIAEMVMSGSINKEIVKQVVQAGGVGFGLSGVDGSILKTVPYDPSGKLGFVGEVEEVEVGWLQLLIENGAIPVISPIGIGEDGQHYNVNGDVAAARVAAALGGTLVFISDIPGVLETKDENETLHSSLTNHEITTMIESGVIYGGMIPKVKSAIEALKAGVKETAIINGLNPTDITDFLSGKEVGTKITMGEVYHV</sequence>
<keyword evidence="3 9" id="KW-0028">Amino-acid biosynthesis</keyword>
<evidence type="ECO:0000256" key="8">
    <source>
        <dbReference type="ARBA" id="ARBA00048141"/>
    </source>
</evidence>
<dbReference type="Pfam" id="PF00696">
    <property type="entry name" value="AA_kinase"/>
    <property type="match status" value="1"/>
</dbReference>
<gene>
    <name evidence="9 11" type="primary">argB</name>
    <name evidence="11" type="ORF">D8M04_08730</name>
</gene>
<feature type="domain" description="Aspartate/glutamate/uridylate kinase" evidence="10">
    <location>
        <begin position="3"/>
        <end position="238"/>
    </location>
</feature>
<feature type="binding site" evidence="9">
    <location>
        <begin position="41"/>
        <end position="42"/>
    </location>
    <ligand>
        <name>substrate</name>
    </ligand>
</feature>
<keyword evidence="4 9" id="KW-0808">Transferase</keyword>
<dbReference type="UniPathway" id="UPA00068">
    <property type="reaction ID" value="UER00107"/>
</dbReference>
<evidence type="ECO:0000256" key="4">
    <source>
        <dbReference type="ARBA" id="ARBA00022679"/>
    </source>
</evidence>
<reference evidence="11 12" key="1">
    <citation type="submission" date="2018-10" db="EMBL/GenBank/DDBJ databases">
        <title>Oceanobacillus sp. YLB-02 draft genome.</title>
        <authorList>
            <person name="Yu L."/>
        </authorList>
    </citation>
    <scope>NUCLEOTIDE SEQUENCE [LARGE SCALE GENOMIC DNA]</scope>
    <source>
        <strain evidence="11 12">YLB-02</strain>
    </source>
</reference>
<dbReference type="EC" id="2.7.2.8" evidence="9"/>
<protein>
    <recommendedName>
        <fullName evidence="9">Acetylglutamate kinase</fullName>
        <ecNumber evidence="9">2.7.2.8</ecNumber>
    </recommendedName>
    <alternativeName>
        <fullName evidence="9">N-acetyl-L-glutamate 5-phosphotransferase</fullName>
    </alternativeName>
    <alternativeName>
        <fullName evidence="9">NAG kinase</fullName>
        <shortName evidence="9">NAGK</shortName>
    </alternativeName>
</protein>
<evidence type="ECO:0000256" key="6">
    <source>
        <dbReference type="ARBA" id="ARBA00022777"/>
    </source>
</evidence>
<evidence type="ECO:0000313" key="12">
    <source>
        <dbReference type="Proteomes" id="UP000270219"/>
    </source>
</evidence>
<dbReference type="PIRSF" id="PIRSF000728">
    <property type="entry name" value="NAGK"/>
    <property type="match status" value="1"/>
</dbReference>
<dbReference type="EMBL" id="RCHR01000003">
    <property type="protein sequence ID" value="RLL44950.1"/>
    <property type="molecule type" value="Genomic_DNA"/>
</dbReference>
<dbReference type="FunFam" id="3.40.1160.10:FF:000004">
    <property type="entry name" value="Acetylglutamate kinase"/>
    <property type="match status" value="1"/>
</dbReference>
<keyword evidence="5 9" id="KW-0547">Nucleotide-binding</keyword>
<dbReference type="HAMAP" id="MF_00082">
    <property type="entry name" value="ArgB"/>
    <property type="match status" value="1"/>
</dbReference>
<evidence type="ECO:0000256" key="5">
    <source>
        <dbReference type="ARBA" id="ARBA00022741"/>
    </source>
</evidence>
<keyword evidence="2 9" id="KW-0055">Arginine biosynthesis</keyword>
<accession>A0A498DA96</accession>
<dbReference type="GO" id="GO:0005524">
    <property type="term" value="F:ATP binding"/>
    <property type="evidence" value="ECO:0007669"/>
    <property type="project" value="UniProtKB-UniRule"/>
</dbReference>
<dbReference type="CDD" id="cd04238">
    <property type="entry name" value="AAK_NAGK-like"/>
    <property type="match status" value="1"/>
</dbReference>
<comment type="catalytic activity">
    <reaction evidence="8 9">
        <text>N-acetyl-L-glutamate + ATP = N-acetyl-L-glutamyl 5-phosphate + ADP</text>
        <dbReference type="Rhea" id="RHEA:14629"/>
        <dbReference type="ChEBI" id="CHEBI:30616"/>
        <dbReference type="ChEBI" id="CHEBI:44337"/>
        <dbReference type="ChEBI" id="CHEBI:57936"/>
        <dbReference type="ChEBI" id="CHEBI:456216"/>
        <dbReference type="EC" id="2.7.2.8"/>
    </reaction>
</comment>